<feature type="signal peptide" evidence="1">
    <location>
        <begin position="1"/>
        <end position="23"/>
    </location>
</feature>
<dbReference type="CDD" id="cd07067">
    <property type="entry name" value="HP_PGM_like"/>
    <property type="match status" value="1"/>
</dbReference>
<dbReference type="InterPro" id="IPR029033">
    <property type="entry name" value="His_PPase_superfam"/>
</dbReference>
<dbReference type="InterPro" id="IPR013078">
    <property type="entry name" value="His_Pase_superF_clade-1"/>
</dbReference>
<keyword evidence="1" id="KW-0732">Signal</keyword>
<reference evidence="2 3" key="1">
    <citation type="submission" date="2014-08" db="EMBL/GenBank/DDBJ databases">
        <title>Genomic and Phenotypic Diversity of Colwellia psychrerythraea strains from Disparate Marine Basins.</title>
        <authorList>
            <person name="Techtmann S.M."/>
            <person name="Stelling S.C."/>
            <person name="Utturkar S.M."/>
            <person name="Alshibli N."/>
            <person name="Harris A."/>
            <person name="Brown S.D."/>
            <person name="Hazen T.C."/>
        </authorList>
    </citation>
    <scope>NUCLEOTIDE SEQUENCE [LARGE SCALE GENOMIC DNA]</scope>
    <source>
        <strain evidence="2 3">GAB14E</strain>
    </source>
</reference>
<dbReference type="SUPFAM" id="SSF53254">
    <property type="entry name" value="Phosphoglycerate mutase-like"/>
    <property type="match status" value="1"/>
</dbReference>
<dbReference type="PATRIC" id="fig|28229.3.peg.4708"/>
<proteinExistence type="predicted"/>
<organism evidence="2 3">
    <name type="scientific">Colwellia psychrerythraea</name>
    <name type="common">Vibrio psychroerythus</name>
    <dbReference type="NCBI Taxonomy" id="28229"/>
    <lineage>
        <taxon>Bacteria</taxon>
        <taxon>Pseudomonadati</taxon>
        <taxon>Pseudomonadota</taxon>
        <taxon>Gammaproteobacteria</taxon>
        <taxon>Alteromonadales</taxon>
        <taxon>Colwelliaceae</taxon>
        <taxon>Colwellia</taxon>
    </lineage>
</organism>
<evidence type="ECO:0000256" key="1">
    <source>
        <dbReference type="SAM" id="SignalP"/>
    </source>
</evidence>
<sequence length="207" mass="23175">MNNKIFGLLFLVIISTWSQVVGAAEKHAAEQPPHELIEALKSGGYIIYMRHGITKRKDKNRTKTAVDLTRCETQRNLTEEGRLQVARIGKVIKALKIPIGQVKSSPYCRTQDTARAVFGDYEVDDLLAYSMAKLEKESAKLGQYLYDSILSVTDTKNNTVFVGHTANLKDGLDIWPKPEGVAVIFKIEQGNVIFKGMIKPDDWPPVK</sequence>
<accession>A0A099K872</accession>
<dbReference type="Pfam" id="PF00300">
    <property type="entry name" value="His_Phos_1"/>
    <property type="match status" value="1"/>
</dbReference>
<comment type="caution">
    <text evidence="2">The sequence shown here is derived from an EMBL/GenBank/DDBJ whole genome shotgun (WGS) entry which is preliminary data.</text>
</comment>
<dbReference type="Proteomes" id="UP000029868">
    <property type="component" value="Unassembled WGS sequence"/>
</dbReference>
<dbReference type="EMBL" id="JQEC01000075">
    <property type="protein sequence ID" value="KGJ86490.1"/>
    <property type="molecule type" value="Genomic_DNA"/>
</dbReference>
<gene>
    <name evidence="2" type="ORF">GAB14E_0763</name>
</gene>
<feature type="chain" id="PRO_5001948636" evidence="1">
    <location>
        <begin position="24"/>
        <end position="207"/>
    </location>
</feature>
<name>A0A099K872_COLPS</name>
<dbReference type="RefSeq" id="WP_052094159.1">
    <property type="nucleotide sequence ID" value="NZ_JQEC01000075.1"/>
</dbReference>
<evidence type="ECO:0000313" key="2">
    <source>
        <dbReference type="EMBL" id="KGJ86490.1"/>
    </source>
</evidence>
<dbReference type="Gene3D" id="3.40.50.1240">
    <property type="entry name" value="Phosphoglycerate mutase-like"/>
    <property type="match status" value="1"/>
</dbReference>
<dbReference type="AlphaFoldDB" id="A0A099K872"/>
<evidence type="ECO:0000313" key="3">
    <source>
        <dbReference type="Proteomes" id="UP000029868"/>
    </source>
</evidence>
<protein>
    <submittedName>
        <fullName evidence="2">Phosphoglycerate mutase</fullName>
    </submittedName>
</protein>